<proteinExistence type="predicted"/>
<protein>
    <submittedName>
        <fullName evidence="1">Uncharacterized protein</fullName>
    </submittedName>
</protein>
<dbReference type="RefSeq" id="WP_182592103.1">
    <property type="nucleotide sequence ID" value="NZ_JACJIM010000003.1"/>
</dbReference>
<reference evidence="1 2" key="1">
    <citation type="submission" date="2020-08" db="EMBL/GenBank/DDBJ databases">
        <title>Genomic Encyclopedia of Type Strains, Phase IV (KMG-IV): sequencing the most valuable type-strain genomes for metagenomic binning, comparative biology and taxonomic classification.</title>
        <authorList>
            <person name="Goeker M."/>
        </authorList>
    </citation>
    <scope>NUCLEOTIDE SEQUENCE [LARGE SCALE GENOMIC DNA]</scope>
    <source>
        <strain evidence="1 2">DSM 5686</strain>
    </source>
</reference>
<keyword evidence="2" id="KW-1185">Reference proteome</keyword>
<dbReference type="GeneID" id="96604256"/>
<comment type="caution">
    <text evidence="1">The sequence shown here is derived from an EMBL/GenBank/DDBJ whole genome shotgun (WGS) entry which is preliminary data.</text>
</comment>
<dbReference type="EMBL" id="JACJIM010000003">
    <property type="protein sequence ID" value="MBA9063172.1"/>
    <property type="molecule type" value="Genomic_DNA"/>
</dbReference>
<evidence type="ECO:0000313" key="1">
    <source>
        <dbReference type="EMBL" id="MBA9063172.1"/>
    </source>
</evidence>
<evidence type="ECO:0000313" key="2">
    <source>
        <dbReference type="Proteomes" id="UP000565455"/>
    </source>
</evidence>
<organism evidence="1 2">
    <name type="scientific">Methylobacterium fujisawaense</name>
    <dbReference type="NCBI Taxonomy" id="107400"/>
    <lineage>
        <taxon>Bacteria</taxon>
        <taxon>Pseudomonadati</taxon>
        <taxon>Pseudomonadota</taxon>
        <taxon>Alphaproteobacteria</taxon>
        <taxon>Hyphomicrobiales</taxon>
        <taxon>Methylobacteriaceae</taxon>
        <taxon>Methylobacterium</taxon>
    </lineage>
</organism>
<sequence length="92" mass="10201">MTFVWRRTFPDTHHDFVAEEAGQHVGRIKRIDGGPQNSSWTWTCTGCQRGHEATGVRPLNGEAATRDEAIEALAAAWDRAKAWSARTGRPLA</sequence>
<dbReference type="Proteomes" id="UP000565455">
    <property type="component" value="Unassembled WGS sequence"/>
</dbReference>
<accession>A0ABR6DAQ2</accession>
<name>A0ABR6DAQ2_9HYPH</name>
<gene>
    <name evidence="1" type="ORF">GGQ91_002560</name>
</gene>